<dbReference type="SMART" id="SM00564">
    <property type="entry name" value="PQQ"/>
    <property type="match status" value="5"/>
</dbReference>
<dbReference type="NCBIfam" id="TIGR03075">
    <property type="entry name" value="PQQ_enz_alc_DH"/>
    <property type="match status" value="1"/>
</dbReference>
<dbReference type="PANTHER" id="PTHR32303:SF4">
    <property type="entry name" value="QUINOPROTEIN GLUCOSE DEHYDROGENASE"/>
    <property type="match status" value="1"/>
</dbReference>
<dbReference type="CDD" id="cd10278">
    <property type="entry name" value="PQQ_MDH"/>
    <property type="match status" value="1"/>
</dbReference>
<dbReference type="PANTHER" id="PTHR32303">
    <property type="entry name" value="QUINOPROTEIN ALCOHOL DEHYDROGENASE (CYTOCHROME C)"/>
    <property type="match status" value="1"/>
</dbReference>
<evidence type="ECO:0000313" key="7">
    <source>
        <dbReference type="EMBL" id="GAA4330444.1"/>
    </source>
</evidence>
<feature type="domain" description="Pyrrolo-quinoline quinone repeat" evidence="6">
    <location>
        <begin position="455"/>
        <end position="517"/>
    </location>
</feature>
<dbReference type="EMBL" id="BAABFO010000007">
    <property type="protein sequence ID" value="GAA4330444.1"/>
    <property type="molecule type" value="Genomic_DNA"/>
</dbReference>
<sequence length="569" mass="61472">MPGARAADDGNWPTAPKDNANTRYSELAEINTANVASLRPAFTFSTGINQGHEAAPVVVDGTMYVVTPYPNYLYALDLTRPGAPLKWKFEPKPDASSQGVACCDVVSRGVAYADGRVFMNTLDAQTIAVDAATGRELWRTRLGDIGKGETITMAPFVVKDKVLVGNAGSEMGVRGWITALDTKTGKIAWRAYSTGPDSEVLIGPSFKPFYEQDKGKDLGVATWPPDAWKIGGGTVWGWISYDPELNLIFYGTANPGPWNAEQRPGANKWTAGIFARDADTGQARWFYQYAPHDEHDYNGNNENVLLDLTIGGAQRKVLVHPDRNGYVYVIDRATGEVISATPFVKVTTTNGVDLKTGLPRLNPSAEPHMGQIVRDICPASPGGKDWQPSAWSPRTGLLYMPHQNLCQDMTTYQASYIAGTPYLGAEVKMYPGPGGNRGVFGAWDPVKATMVWSLKENFPVWSGALATAGDVVFYGTMEGWFKAVDARSGKLLWQYKTGSGIIGQPITYKGPDGRQYVAILSGVGGWAGAVVSKDLDVRDSSAAKGFADAMADLPKHTTKGGMLYVFSLP</sequence>
<keyword evidence="3" id="KW-0479">Metal-binding</keyword>
<evidence type="ECO:0000256" key="5">
    <source>
        <dbReference type="ARBA" id="ARBA00023002"/>
    </source>
</evidence>
<keyword evidence="8" id="KW-1185">Reference proteome</keyword>
<comment type="caution">
    <text evidence="7">The sequence shown here is derived from an EMBL/GenBank/DDBJ whole genome shotgun (WGS) entry which is preliminary data.</text>
</comment>
<keyword evidence="5" id="KW-0560">Oxidoreductase</keyword>
<evidence type="ECO:0000256" key="3">
    <source>
        <dbReference type="ARBA" id="ARBA00022723"/>
    </source>
</evidence>
<dbReference type="RefSeq" id="WP_345248538.1">
    <property type="nucleotide sequence ID" value="NZ_BAABFO010000007.1"/>
</dbReference>
<dbReference type="SUPFAM" id="SSF50998">
    <property type="entry name" value="Quinoprotein alcohol dehydrogenase-like"/>
    <property type="match status" value="1"/>
</dbReference>
<dbReference type="InterPro" id="IPR017512">
    <property type="entry name" value="PQQ_MeOH/EtOH_DH"/>
</dbReference>
<evidence type="ECO:0000259" key="6">
    <source>
        <dbReference type="Pfam" id="PF01011"/>
    </source>
</evidence>
<protein>
    <submittedName>
        <fullName evidence="7">Methanol/ethanol family PQQ-dependent dehydrogenase</fullName>
    </submittedName>
</protein>
<proteinExistence type="inferred from homology"/>
<comment type="similarity">
    <text evidence="2">Belongs to the bacterial PQQ dehydrogenase family.</text>
</comment>
<dbReference type="Gene3D" id="2.140.10.10">
    <property type="entry name" value="Quinoprotein alcohol dehydrogenase-like superfamily"/>
    <property type="match status" value="1"/>
</dbReference>
<dbReference type="InterPro" id="IPR011047">
    <property type="entry name" value="Quinoprotein_ADH-like_sf"/>
</dbReference>
<evidence type="ECO:0000256" key="4">
    <source>
        <dbReference type="ARBA" id="ARBA00022891"/>
    </source>
</evidence>
<accession>A0ABP8GVD5</accession>
<evidence type="ECO:0000256" key="2">
    <source>
        <dbReference type="ARBA" id="ARBA00008156"/>
    </source>
</evidence>
<keyword evidence="4" id="KW-0634">PQQ</keyword>
<dbReference type="Pfam" id="PF01011">
    <property type="entry name" value="PQQ"/>
    <property type="match status" value="2"/>
</dbReference>
<dbReference type="InterPro" id="IPR018391">
    <property type="entry name" value="PQQ_b-propeller_rpt"/>
</dbReference>
<gene>
    <name evidence="7" type="ORF">GCM10023144_18140</name>
</gene>
<dbReference type="InterPro" id="IPR002372">
    <property type="entry name" value="PQQ_rpt_dom"/>
</dbReference>
<dbReference type="Proteomes" id="UP001501671">
    <property type="component" value="Unassembled WGS sequence"/>
</dbReference>
<evidence type="ECO:0000313" key="8">
    <source>
        <dbReference type="Proteomes" id="UP001501671"/>
    </source>
</evidence>
<comment type="cofactor">
    <cofactor evidence="1">
        <name>pyrroloquinoline quinone</name>
        <dbReference type="ChEBI" id="CHEBI:58442"/>
    </cofactor>
</comment>
<evidence type="ECO:0000256" key="1">
    <source>
        <dbReference type="ARBA" id="ARBA00001931"/>
    </source>
</evidence>
<organism evidence="7 8">
    <name type="scientific">Pigmentiphaga soli</name>
    <dbReference type="NCBI Taxonomy" id="1007095"/>
    <lineage>
        <taxon>Bacteria</taxon>
        <taxon>Pseudomonadati</taxon>
        <taxon>Pseudomonadota</taxon>
        <taxon>Betaproteobacteria</taxon>
        <taxon>Burkholderiales</taxon>
        <taxon>Alcaligenaceae</taxon>
        <taxon>Pigmentiphaga</taxon>
    </lineage>
</organism>
<feature type="domain" description="Pyrrolo-quinoline quinone repeat" evidence="6">
    <location>
        <begin position="12"/>
        <end position="341"/>
    </location>
</feature>
<reference evidence="8" key="1">
    <citation type="journal article" date="2019" name="Int. J. Syst. Evol. Microbiol.">
        <title>The Global Catalogue of Microorganisms (GCM) 10K type strain sequencing project: providing services to taxonomists for standard genome sequencing and annotation.</title>
        <authorList>
            <consortium name="The Broad Institute Genomics Platform"/>
            <consortium name="The Broad Institute Genome Sequencing Center for Infectious Disease"/>
            <person name="Wu L."/>
            <person name="Ma J."/>
        </authorList>
    </citation>
    <scope>NUCLEOTIDE SEQUENCE [LARGE SCALE GENOMIC DNA]</scope>
    <source>
        <strain evidence="8">JCM 17666</strain>
    </source>
</reference>
<name>A0ABP8GVD5_9BURK</name>